<dbReference type="Proteomes" id="UP000515146">
    <property type="component" value="Unplaced"/>
</dbReference>
<dbReference type="Pfam" id="PF00349">
    <property type="entry name" value="Hexokinase_1"/>
    <property type="match status" value="1"/>
</dbReference>
<name>A0A6P6YDB0_DERPT</name>
<protein>
    <recommendedName>
        <fullName evidence="12">Phosphotransferase</fullName>
        <ecNumber evidence="12">2.7.1.-</ecNumber>
    </recommendedName>
</protein>
<evidence type="ECO:0000256" key="7">
    <source>
        <dbReference type="ARBA" id="ARBA00022840"/>
    </source>
</evidence>
<keyword evidence="7 12" id="KW-0067">ATP-binding</keyword>
<keyword evidence="8 12" id="KW-0324">Glycolysis</keyword>
<dbReference type="GO" id="GO:0004340">
    <property type="term" value="F:glucokinase activity"/>
    <property type="evidence" value="ECO:0007669"/>
    <property type="project" value="TreeGrafter"/>
</dbReference>
<evidence type="ECO:0000256" key="5">
    <source>
        <dbReference type="ARBA" id="ARBA00022741"/>
    </source>
</evidence>
<dbReference type="PRINTS" id="PR00475">
    <property type="entry name" value="HEXOKINASE"/>
</dbReference>
<dbReference type="UniPathway" id="UPA00109">
    <property type="reaction ID" value="UER00180"/>
</dbReference>
<evidence type="ECO:0000313" key="15">
    <source>
        <dbReference type="Proteomes" id="UP000515146"/>
    </source>
</evidence>
<dbReference type="AlphaFoldDB" id="A0A6P6YDB0"/>
<dbReference type="PANTHER" id="PTHR19443">
    <property type="entry name" value="HEXOKINASE"/>
    <property type="match status" value="1"/>
</dbReference>
<evidence type="ECO:0000256" key="9">
    <source>
        <dbReference type="ARBA" id="ARBA00044613"/>
    </source>
</evidence>
<evidence type="ECO:0000256" key="2">
    <source>
        <dbReference type="ARBA" id="ARBA00005028"/>
    </source>
</evidence>
<dbReference type="GO" id="GO:0005739">
    <property type="term" value="C:mitochondrion"/>
    <property type="evidence" value="ECO:0007669"/>
    <property type="project" value="TreeGrafter"/>
</dbReference>
<keyword evidence="15" id="KW-1185">Reference proteome</keyword>
<accession>A0A6P6YDB0</accession>
<keyword evidence="5 12" id="KW-0547">Nucleotide-binding</keyword>
<evidence type="ECO:0000256" key="12">
    <source>
        <dbReference type="RuleBase" id="RU362007"/>
    </source>
</evidence>
<sequence>MVEGKEIEDYDRIFSVGFTFSYGTRQTALNSAYCTNWAKGWETGIQTDDPVTSDKIDLAILLNQAFNRLKIPAKTVAILNDTVGTLVAGSYTKEQYSPDAMIGLIAGTGYNMCYFDPHAHQYNYKGNVINLECGGFDGFLPNNIIDHEVDDATAPHGLQHFEKMVAGLYIPELARRLILRVFRSKAPMLCWCHDSITTKAVFKIMEDETPDLAVVKNAVATLFEWDTNTLSLTELNAIKQICKTVIVRSSTMIAAAISAVASLTGRLSPASGGLTIAVDGSIYTKNKSYRDLLSAKLVDILGPNLARLIKFHISSDGSGIGAAILAATANKIVLRNC</sequence>
<comment type="pathway">
    <text evidence="1">Carbohydrate degradation; glycolysis; D-glyceraldehyde 3-phosphate and glycerone phosphate from D-glucose: step 1/4.</text>
</comment>
<evidence type="ECO:0000256" key="11">
    <source>
        <dbReference type="ARBA" id="ARBA00048160"/>
    </source>
</evidence>
<organism evidence="15 16">
    <name type="scientific">Dermatophagoides pteronyssinus</name>
    <name type="common">European house dust mite</name>
    <dbReference type="NCBI Taxonomy" id="6956"/>
    <lineage>
        <taxon>Eukaryota</taxon>
        <taxon>Metazoa</taxon>
        <taxon>Ecdysozoa</taxon>
        <taxon>Arthropoda</taxon>
        <taxon>Chelicerata</taxon>
        <taxon>Arachnida</taxon>
        <taxon>Acari</taxon>
        <taxon>Acariformes</taxon>
        <taxon>Sarcoptiformes</taxon>
        <taxon>Astigmata</taxon>
        <taxon>Psoroptidia</taxon>
        <taxon>Analgoidea</taxon>
        <taxon>Pyroglyphidae</taxon>
        <taxon>Dermatophagoidinae</taxon>
        <taxon>Dermatophagoides</taxon>
    </lineage>
</organism>
<dbReference type="PROSITE" id="PS51748">
    <property type="entry name" value="HEXOKINASE_2"/>
    <property type="match status" value="1"/>
</dbReference>
<dbReference type="GO" id="GO:0001678">
    <property type="term" value="P:intracellular glucose homeostasis"/>
    <property type="evidence" value="ECO:0007669"/>
    <property type="project" value="InterPro"/>
</dbReference>
<dbReference type="GO" id="GO:0008865">
    <property type="term" value="F:fructokinase activity"/>
    <property type="evidence" value="ECO:0007669"/>
    <property type="project" value="TreeGrafter"/>
</dbReference>
<dbReference type="UniPathway" id="UPA00242"/>
<dbReference type="Pfam" id="PF03727">
    <property type="entry name" value="Hexokinase_2"/>
    <property type="match status" value="1"/>
</dbReference>
<dbReference type="InterPro" id="IPR022673">
    <property type="entry name" value="Hexokinase_C"/>
</dbReference>
<dbReference type="GO" id="GO:0006006">
    <property type="term" value="P:glucose metabolic process"/>
    <property type="evidence" value="ECO:0007669"/>
    <property type="project" value="TreeGrafter"/>
</dbReference>
<evidence type="ECO:0000259" key="14">
    <source>
        <dbReference type="Pfam" id="PF03727"/>
    </source>
</evidence>
<comment type="catalytic activity">
    <reaction evidence="10">
        <text>D-fructose + ATP = D-fructose 6-phosphate + ADP + H(+)</text>
        <dbReference type="Rhea" id="RHEA:16125"/>
        <dbReference type="ChEBI" id="CHEBI:15378"/>
        <dbReference type="ChEBI" id="CHEBI:30616"/>
        <dbReference type="ChEBI" id="CHEBI:37721"/>
        <dbReference type="ChEBI" id="CHEBI:61527"/>
        <dbReference type="ChEBI" id="CHEBI:456216"/>
        <dbReference type="EC" id="2.7.1.1"/>
    </reaction>
    <physiologicalReaction direction="left-to-right" evidence="10">
        <dbReference type="Rhea" id="RHEA:16126"/>
    </physiologicalReaction>
</comment>
<reference evidence="16" key="1">
    <citation type="submission" date="2025-08" db="UniProtKB">
        <authorList>
            <consortium name="RefSeq"/>
        </authorList>
    </citation>
    <scope>IDENTIFICATION</scope>
    <source>
        <strain evidence="16">Airmid</strain>
    </source>
</reference>
<keyword evidence="6 12" id="KW-0418">Kinase</keyword>
<dbReference type="KEGG" id="dpte:113796782"/>
<dbReference type="GO" id="GO:0005524">
    <property type="term" value="F:ATP binding"/>
    <property type="evidence" value="ECO:0007669"/>
    <property type="project" value="UniProtKB-UniRule"/>
</dbReference>
<evidence type="ECO:0000256" key="10">
    <source>
        <dbReference type="ARBA" id="ARBA00047905"/>
    </source>
</evidence>
<dbReference type="InterPro" id="IPR043129">
    <property type="entry name" value="ATPase_NBD"/>
</dbReference>
<evidence type="ECO:0000259" key="13">
    <source>
        <dbReference type="Pfam" id="PF00349"/>
    </source>
</evidence>
<keyword evidence="4 12" id="KW-0808">Transferase</keyword>
<evidence type="ECO:0000313" key="16">
    <source>
        <dbReference type="RefSeq" id="XP_027202881.1"/>
    </source>
</evidence>
<dbReference type="InParanoid" id="A0A6P6YDB0"/>
<dbReference type="PANTHER" id="PTHR19443:SF16">
    <property type="entry name" value="HEXOKINASE TYPE 1-RELATED"/>
    <property type="match status" value="1"/>
</dbReference>
<gene>
    <name evidence="16" type="primary">LOC113796782</name>
</gene>
<dbReference type="Gene3D" id="3.30.420.40">
    <property type="match status" value="1"/>
</dbReference>
<comment type="pathway">
    <text evidence="2">Carbohydrate metabolism; hexose metabolism.</text>
</comment>
<evidence type="ECO:0000256" key="8">
    <source>
        <dbReference type="ARBA" id="ARBA00023152"/>
    </source>
</evidence>
<evidence type="ECO:0000256" key="4">
    <source>
        <dbReference type="ARBA" id="ARBA00022679"/>
    </source>
</evidence>
<evidence type="ECO:0000256" key="6">
    <source>
        <dbReference type="ARBA" id="ARBA00022777"/>
    </source>
</evidence>
<dbReference type="Gene3D" id="3.40.367.20">
    <property type="match status" value="1"/>
</dbReference>
<comment type="catalytic activity">
    <reaction evidence="9">
        <text>a D-hexose + ATP = a D-hexose 6-phosphate + ADP + H(+)</text>
        <dbReference type="Rhea" id="RHEA:22740"/>
        <dbReference type="ChEBI" id="CHEBI:4194"/>
        <dbReference type="ChEBI" id="CHEBI:15378"/>
        <dbReference type="ChEBI" id="CHEBI:30616"/>
        <dbReference type="ChEBI" id="CHEBI:229467"/>
        <dbReference type="ChEBI" id="CHEBI:456216"/>
        <dbReference type="EC" id="2.7.1.1"/>
    </reaction>
    <physiologicalReaction direction="left-to-right" evidence="9">
        <dbReference type="Rhea" id="RHEA:22741"/>
    </physiologicalReaction>
</comment>
<feature type="domain" description="Hexokinase N-terminal" evidence="13">
    <location>
        <begin position="12"/>
        <end position="91"/>
    </location>
</feature>
<feature type="domain" description="Hexokinase C-terminal" evidence="14">
    <location>
        <begin position="101"/>
        <end position="327"/>
    </location>
</feature>
<dbReference type="GO" id="GO:0006096">
    <property type="term" value="P:glycolytic process"/>
    <property type="evidence" value="ECO:0007669"/>
    <property type="project" value="UniProtKB-UniPathway"/>
</dbReference>
<dbReference type="RefSeq" id="XP_027202881.1">
    <property type="nucleotide sequence ID" value="XM_027347080.1"/>
</dbReference>
<proteinExistence type="inferred from homology"/>
<comment type="similarity">
    <text evidence="3 12">Belongs to the hexokinase family.</text>
</comment>
<dbReference type="GO" id="GO:0005829">
    <property type="term" value="C:cytosol"/>
    <property type="evidence" value="ECO:0007669"/>
    <property type="project" value="TreeGrafter"/>
</dbReference>
<dbReference type="SUPFAM" id="SSF53067">
    <property type="entry name" value="Actin-like ATPase domain"/>
    <property type="match status" value="2"/>
</dbReference>
<dbReference type="EC" id="2.7.1.-" evidence="12"/>
<dbReference type="InterPro" id="IPR001312">
    <property type="entry name" value="Hexokinase"/>
</dbReference>
<comment type="catalytic activity">
    <reaction evidence="11">
        <text>D-glucose + ATP = D-glucose 6-phosphate + ADP + H(+)</text>
        <dbReference type="Rhea" id="RHEA:17825"/>
        <dbReference type="ChEBI" id="CHEBI:4167"/>
        <dbReference type="ChEBI" id="CHEBI:15378"/>
        <dbReference type="ChEBI" id="CHEBI:30616"/>
        <dbReference type="ChEBI" id="CHEBI:61548"/>
        <dbReference type="ChEBI" id="CHEBI:456216"/>
        <dbReference type="EC" id="2.7.1.1"/>
    </reaction>
    <physiologicalReaction direction="left-to-right" evidence="11">
        <dbReference type="Rhea" id="RHEA:17826"/>
    </physiologicalReaction>
</comment>
<dbReference type="OrthoDB" id="6538005at2759"/>
<dbReference type="GO" id="GO:0005536">
    <property type="term" value="F:D-glucose binding"/>
    <property type="evidence" value="ECO:0007669"/>
    <property type="project" value="InterPro"/>
</dbReference>
<evidence type="ECO:0000256" key="1">
    <source>
        <dbReference type="ARBA" id="ARBA00004888"/>
    </source>
</evidence>
<evidence type="ECO:0000256" key="3">
    <source>
        <dbReference type="ARBA" id="ARBA00009225"/>
    </source>
</evidence>
<dbReference type="InterPro" id="IPR022672">
    <property type="entry name" value="Hexokinase_N"/>
</dbReference>